<gene>
    <name evidence="1" type="ORF">HDU87_006653</name>
</gene>
<keyword evidence="2" id="KW-1185">Reference proteome</keyword>
<dbReference type="AlphaFoldDB" id="A0AAD5XQC3"/>
<dbReference type="Proteomes" id="UP001212152">
    <property type="component" value="Unassembled WGS sequence"/>
</dbReference>
<accession>A0AAD5XQC3</accession>
<evidence type="ECO:0000313" key="1">
    <source>
        <dbReference type="EMBL" id="KAJ3174861.1"/>
    </source>
</evidence>
<reference evidence="1" key="1">
    <citation type="submission" date="2020-05" db="EMBL/GenBank/DDBJ databases">
        <title>Phylogenomic resolution of chytrid fungi.</title>
        <authorList>
            <person name="Stajich J.E."/>
            <person name="Amses K."/>
            <person name="Simmons R."/>
            <person name="Seto K."/>
            <person name="Myers J."/>
            <person name="Bonds A."/>
            <person name="Quandt C.A."/>
            <person name="Barry K."/>
            <person name="Liu P."/>
            <person name="Grigoriev I."/>
            <person name="Longcore J.E."/>
            <person name="James T.Y."/>
        </authorList>
    </citation>
    <scope>NUCLEOTIDE SEQUENCE</scope>
    <source>
        <strain evidence="1">JEL0379</strain>
    </source>
</reference>
<protein>
    <submittedName>
        <fullName evidence="1">Uncharacterized protein</fullName>
    </submittedName>
</protein>
<comment type="caution">
    <text evidence="1">The sequence shown here is derived from an EMBL/GenBank/DDBJ whole genome shotgun (WGS) entry which is preliminary data.</text>
</comment>
<dbReference type="EMBL" id="JADGJQ010000059">
    <property type="protein sequence ID" value="KAJ3174861.1"/>
    <property type="molecule type" value="Genomic_DNA"/>
</dbReference>
<organism evidence="1 2">
    <name type="scientific">Geranomyces variabilis</name>
    <dbReference type="NCBI Taxonomy" id="109894"/>
    <lineage>
        <taxon>Eukaryota</taxon>
        <taxon>Fungi</taxon>
        <taxon>Fungi incertae sedis</taxon>
        <taxon>Chytridiomycota</taxon>
        <taxon>Chytridiomycota incertae sedis</taxon>
        <taxon>Chytridiomycetes</taxon>
        <taxon>Spizellomycetales</taxon>
        <taxon>Powellomycetaceae</taxon>
        <taxon>Geranomyces</taxon>
    </lineage>
</organism>
<evidence type="ECO:0000313" key="2">
    <source>
        <dbReference type="Proteomes" id="UP001212152"/>
    </source>
</evidence>
<proteinExistence type="predicted"/>
<sequence>MLSIVEELDRAKFFDYTIEMTRLLSLTLAEPVDLIAPCGSVSWEELGQFSAKLSRVSAITRSDLLQILLRDPLTVATVNNITSFNEDCATKLVDFHKASKTAQKPLIAWTVIAELPRYTEQSSAVAGA</sequence>
<name>A0AAD5XQC3_9FUNG</name>